<accession>A0A9D1ZAA9</accession>
<organism evidence="8 9">
    <name type="scientific">Candidatus Olsenella excrementavium</name>
    <dbReference type="NCBI Taxonomy" id="2838709"/>
    <lineage>
        <taxon>Bacteria</taxon>
        <taxon>Bacillati</taxon>
        <taxon>Actinomycetota</taxon>
        <taxon>Coriobacteriia</taxon>
        <taxon>Coriobacteriales</taxon>
        <taxon>Atopobiaceae</taxon>
        <taxon>Olsenella</taxon>
    </lineage>
</organism>
<comment type="caution">
    <text evidence="8">The sequence shown here is derived from an EMBL/GenBank/DDBJ whole genome shotgun (WGS) entry which is preliminary data.</text>
</comment>
<keyword evidence="4 6" id="KW-1133">Transmembrane helix</keyword>
<name>A0A9D1ZAA9_9ACTN</name>
<feature type="transmembrane region" description="Helical" evidence="6">
    <location>
        <begin position="255"/>
        <end position="274"/>
    </location>
</feature>
<evidence type="ECO:0000313" key="8">
    <source>
        <dbReference type="EMBL" id="HIY79149.1"/>
    </source>
</evidence>
<evidence type="ECO:0000256" key="1">
    <source>
        <dbReference type="ARBA" id="ARBA00004651"/>
    </source>
</evidence>
<keyword evidence="2" id="KW-1003">Cell membrane</keyword>
<proteinExistence type="predicted"/>
<evidence type="ECO:0000256" key="5">
    <source>
        <dbReference type="ARBA" id="ARBA00023136"/>
    </source>
</evidence>
<dbReference type="Proteomes" id="UP000824133">
    <property type="component" value="Unassembled WGS sequence"/>
</dbReference>
<feature type="transmembrane region" description="Helical" evidence="6">
    <location>
        <begin position="286"/>
        <end position="305"/>
    </location>
</feature>
<evidence type="ECO:0000256" key="6">
    <source>
        <dbReference type="SAM" id="Phobius"/>
    </source>
</evidence>
<dbReference type="GO" id="GO:0005886">
    <property type="term" value="C:plasma membrane"/>
    <property type="evidence" value="ECO:0007669"/>
    <property type="project" value="UniProtKB-SubCell"/>
</dbReference>
<reference evidence="8" key="2">
    <citation type="submission" date="2021-04" db="EMBL/GenBank/DDBJ databases">
        <authorList>
            <person name="Gilroy R."/>
        </authorList>
    </citation>
    <scope>NUCLEOTIDE SEQUENCE</scope>
    <source>
        <strain evidence="8">ChiHjej10B9-743</strain>
    </source>
</reference>
<dbReference type="PANTHER" id="PTHR35007:SF4">
    <property type="entry name" value="CONSERVED TRANSMEMBRANE PROTEIN-RELATED"/>
    <property type="match status" value="1"/>
</dbReference>
<feature type="transmembrane region" description="Helical" evidence="6">
    <location>
        <begin position="91"/>
        <end position="124"/>
    </location>
</feature>
<keyword evidence="3 6" id="KW-0812">Transmembrane</keyword>
<dbReference type="InterPro" id="IPR018076">
    <property type="entry name" value="T2SS_GspF_dom"/>
</dbReference>
<comment type="subcellular location">
    <subcellularLocation>
        <location evidence="1">Cell membrane</location>
        <topology evidence="1">Multi-pass membrane protein</topology>
    </subcellularLocation>
</comment>
<dbReference type="EMBL" id="DXCP01000009">
    <property type="protein sequence ID" value="HIY79149.1"/>
    <property type="molecule type" value="Genomic_DNA"/>
</dbReference>
<evidence type="ECO:0000313" key="9">
    <source>
        <dbReference type="Proteomes" id="UP000824133"/>
    </source>
</evidence>
<dbReference type="Pfam" id="PF00482">
    <property type="entry name" value="T2SSF"/>
    <property type="match status" value="1"/>
</dbReference>
<dbReference type="AlphaFoldDB" id="A0A9D1ZAA9"/>
<protein>
    <submittedName>
        <fullName evidence="8">Type II secretion system F family protein</fullName>
    </submittedName>
</protein>
<evidence type="ECO:0000259" key="7">
    <source>
        <dbReference type="Pfam" id="PF00482"/>
    </source>
</evidence>
<sequence>MEVATVAAASLTAFCSMLLACGEIPVLTQGLVMRHLLRWWLRAYGVLRRLARTRLADVLLSWTPWRSCARALASSLGPFAPALEERAAAMVLAGGLLVVAMVVGLLFASPVAGASAAAIVASMASARELARTRRARREVCASMPGVYRTLSVALASGQTLAQAVSYVGSHERGPVADAFTRMSLRLRCGSSTEEAVDLLSRELDVPGAELLATALVISHRTGSPLRDLLMRSAVLAERQGEFERMLIVKTAQVRLSVRIVCLLPVVMIAILALISPDFQAGLLTPVGMGCVALASLLDCTALLLIRRLMSGVLRWT</sequence>
<evidence type="ECO:0000256" key="4">
    <source>
        <dbReference type="ARBA" id="ARBA00022989"/>
    </source>
</evidence>
<reference evidence="8" key="1">
    <citation type="journal article" date="2021" name="PeerJ">
        <title>Extensive microbial diversity within the chicken gut microbiome revealed by metagenomics and culture.</title>
        <authorList>
            <person name="Gilroy R."/>
            <person name="Ravi A."/>
            <person name="Getino M."/>
            <person name="Pursley I."/>
            <person name="Horton D.L."/>
            <person name="Alikhan N.F."/>
            <person name="Baker D."/>
            <person name="Gharbi K."/>
            <person name="Hall N."/>
            <person name="Watson M."/>
            <person name="Adriaenssens E.M."/>
            <person name="Foster-Nyarko E."/>
            <person name="Jarju S."/>
            <person name="Secka A."/>
            <person name="Antonio M."/>
            <person name="Oren A."/>
            <person name="Chaudhuri R.R."/>
            <person name="La Ragione R."/>
            <person name="Hildebrand F."/>
            <person name="Pallen M.J."/>
        </authorList>
    </citation>
    <scope>NUCLEOTIDE SEQUENCE</scope>
    <source>
        <strain evidence="8">ChiHjej10B9-743</strain>
    </source>
</reference>
<evidence type="ECO:0000256" key="3">
    <source>
        <dbReference type="ARBA" id="ARBA00022692"/>
    </source>
</evidence>
<keyword evidence="5 6" id="KW-0472">Membrane</keyword>
<dbReference type="PANTHER" id="PTHR35007">
    <property type="entry name" value="INTEGRAL MEMBRANE PROTEIN-RELATED"/>
    <property type="match status" value="1"/>
</dbReference>
<feature type="domain" description="Type II secretion system protein GspF" evidence="7">
    <location>
        <begin position="147"/>
        <end position="271"/>
    </location>
</feature>
<evidence type="ECO:0000256" key="2">
    <source>
        <dbReference type="ARBA" id="ARBA00022475"/>
    </source>
</evidence>
<gene>
    <name evidence="8" type="ORF">IAA42_01755</name>
</gene>